<evidence type="ECO:0000313" key="2">
    <source>
        <dbReference type="Proteomes" id="UP001066276"/>
    </source>
</evidence>
<comment type="caution">
    <text evidence="1">The sequence shown here is derived from an EMBL/GenBank/DDBJ whole genome shotgun (WGS) entry which is preliminary data.</text>
</comment>
<name>A0AAV7V0Z3_PLEWA</name>
<evidence type="ECO:0000313" key="1">
    <source>
        <dbReference type="EMBL" id="KAJ1195007.1"/>
    </source>
</evidence>
<gene>
    <name evidence="1" type="ORF">NDU88_004290</name>
</gene>
<protein>
    <submittedName>
        <fullName evidence="1">Uncharacterized protein</fullName>
    </submittedName>
</protein>
<organism evidence="1 2">
    <name type="scientific">Pleurodeles waltl</name>
    <name type="common">Iberian ribbed newt</name>
    <dbReference type="NCBI Taxonomy" id="8319"/>
    <lineage>
        <taxon>Eukaryota</taxon>
        <taxon>Metazoa</taxon>
        <taxon>Chordata</taxon>
        <taxon>Craniata</taxon>
        <taxon>Vertebrata</taxon>
        <taxon>Euteleostomi</taxon>
        <taxon>Amphibia</taxon>
        <taxon>Batrachia</taxon>
        <taxon>Caudata</taxon>
        <taxon>Salamandroidea</taxon>
        <taxon>Salamandridae</taxon>
        <taxon>Pleurodelinae</taxon>
        <taxon>Pleurodeles</taxon>
    </lineage>
</organism>
<dbReference type="EMBL" id="JANPWB010000004">
    <property type="protein sequence ID" value="KAJ1195007.1"/>
    <property type="molecule type" value="Genomic_DNA"/>
</dbReference>
<reference evidence="1" key="1">
    <citation type="journal article" date="2022" name="bioRxiv">
        <title>Sequencing and chromosome-scale assembly of the giantPleurodeles waltlgenome.</title>
        <authorList>
            <person name="Brown T."/>
            <person name="Elewa A."/>
            <person name="Iarovenko S."/>
            <person name="Subramanian E."/>
            <person name="Araus A.J."/>
            <person name="Petzold A."/>
            <person name="Susuki M."/>
            <person name="Suzuki K.-i.T."/>
            <person name="Hayashi T."/>
            <person name="Toyoda A."/>
            <person name="Oliveira C."/>
            <person name="Osipova E."/>
            <person name="Leigh N.D."/>
            <person name="Simon A."/>
            <person name="Yun M.H."/>
        </authorList>
    </citation>
    <scope>NUCLEOTIDE SEQUENCE</scope>
    <source>
        <strain evidence="1">20211129_DDA</strain>
        <tissue evidence="1">Liver</tissue>
    </source>
</reference>
<dbReference type="AlphaFoldDB" id="A0AAV7V0Z3"/>
<dbReference type="Proteomes" id="UP001066276">
    <property type="component" value="Chromosome 2_2"/>
</dbReference>
<accession>A0AAV7V0Z3</accession>
<proteinExistence type="predicted"/>
<sequence>MDCSMRGWQRYDAGKKLISEVEEEATSSLQKRWRQLVCWTRDLMRQLVCWTRDLMRQLVGCTRDLVRGGVMDLGSGERGGVMDLGSGERGGVMDQRYGSHGAVRLGTEHLAAGMRPRGAQDGWKGALGELALNGAGCR</sequence>
<keyword evidence="2" id="KW-1185">Reference proteome</keyword>